<name>A0ABW2AE62_9MICO</name>
<dbReference type="RefSeq" id="WP_382399165.1">
    <property type="nucleotide sequence ID" value="NZ_JBHSWH010000001.1"/>
</dbReference>
<reference evidence="3" key="1">
    <citation type="journal article" date="2019" name="Int. J. Syst. Evol. Microbiol.">
        <title>The Global Catalogue of Microorganisms (GCM) 10K type strain sequencing project: providing services to taxonomists for standard genome sequencing and annotation.</title>
        <authorList>
            <consortium name="The Broad Institute Genomics Platform"/>
            <consortium name="The Broad Institute Genome Sequencing Center for Infectious Disease"/>
            <person name="Wu L."/>
            <person name="Ma J."/>
        </authorList>
    </citation>
    <scope>NUCLEOTIDE SEQUENCE [LARGE SCALE GENOMIC DNA]</scope>
    <source>
        <strain evidence="3">CCUG 58127</strain>
    </source>
</reference>
<dbReference type="Proteomes" id="UP001596298">
    <property type="component" value="Unassembled WGS sequence"/>
</dbReference>
<gene>
    <name evidence="2" type="ORF">ACFQDH_05295</name>
</gene>
<feature type="compositionally biased region" description="Low complexity" evidence="1">
    <location>
        <begin position="75"/>
        <end position="89"/>
    </location>
</feature>
<sequence>MSTDGSDADKGAGTTATDAGGAVRLPGAAAGGKKRTTPPRQVPKPASKDGSAGGANGRPVKAGQRRPLRGPEPAPVGVLVAAAPRDASA</sequence>
<organism evidence="2 3">
    <name type="scientific">Flexivirga alba</name>
    <dbReference type="NCBI Taxonomy" id="702742"/>
    <lineage>
        <taxon>Bacteria</taxon>
        <taxon>Bacillati</taxon>
        <taxon>Actinomycetota</taxon>
        <taxon>Actinomycetes</taxon>
        <taxon>Micrococcales</taxon>
        <taxon>Dermacoccaceae</taxon>
        <taxon>Flexivirga</taxon>
    </lineage>
</organism>
<feature type="compositionally biased region" description="Low complexity" evidence="1">
    <location>
        <begin position="1"/>
        <end position="22"/>
    </location>
</feature>
<feature type="region of interest" description="Disordered" evidence="1">
    <location>
        <begin position="1"/>
        <end position="89"/>
    </location>
</feature>
<evidence type="ECO:0000313" key="2">
    <source>
        <dbReference type="EMBL" id="MFC6704696.1"/>
    </source>
</evidence>
<proteinExistence type="predicted"/>
<accession>A0ABW2AE62</accession>
<protein>
    <submittedName>
        <fullName evidence="2">Uncharacterized protein</fullName>
    </submittedName>
</protein>
<comment type="caution">
    <text evidence="2">The sequence shown here is derived from an EMBL/GenBank/DDBJ whole genome shotgun (WGS) entry which is preliminary data.</text>
</comment>
<keyword evidence="3" id="KW-1185">Reference proteome</keyword>
<evidence type="ECO:0000256" key="1">
    <source>
        <dbReference type="SAM" id="MobiDB-lite"/>
    </source>
</evidence>
<evidence type="ECO:0000313" key="3">
    <source>
        <dbReference type="Proteomes" id="UP001596298"/>
    </source>
</evidence>
<dbReference type="EMBL" id="JBHSWH010000001">
    <property type="protein sequence ID" value="MFC6704696.1"/>
    <property type="molecule type" value="Genomic_DNA"/>
</dbReference>